<dbReference type="STRING" id="3775.A0A1Q3CHL9"/>
<dbReference type="InParanoid" id="A0A1Q3CHL9"/>
<dbReference type="GO" id="GO:0003779">
    <property type="term" value="F:actin binding"/>
    <property type="evidence" value="ECO:0007669"/>
    <property type="project" value="InterPro"/>
</dbReference>
<evidence type="ECO:0000313" key="3">
    <source>
        <dbReference type="EMBL" id="GAV79754.1"/>
    </source>
</evidence>
<dbReference type="InterPro" id="IPR011684">
    <property type="entry name" value="NAB"/>
</dbReference>
<keyword evidence="1" id="KW-0175">Coiled coil</keyword>
<dbReference type="Proteomes" id="UP000187406">
    <property type="component" value="Unassembled WGS sequence"/>
</dbReference>
<name>A0A1Q3CHL9_CEPFO</name>
<comment type="caution">
    <text evidence="3">The sequence shown here is derived from an EMBL/GenBank/DDBJ whole genome shotgun (WGS) entry which is preliminary data.</text>
</comment>
<protein>
    <submittedName>
        <fullName evidence="3">KIP1 domain-containing protein</fullName>
    </submittedName>
</protein>
<accession>A0A1Q3CHL9</accession>
<reference evidence="4" key="1">
    <citation type="submission" date="2016-04" db="EMBL/GenBank/DDBJ databases">
        <title>Cephalotus genome sequencing.</title>
        <authorList>
            <person name="Fukushima K."/>
            <person name="Hasebe M."/>
            <person name="Fang X."/>
        </authorList>
    </citation>
    <scope>NUCLEOTIDE SEQUENCE [LARGE SCALE GENOMIC DNA]</scope>
    <source>
        <strain evidence="4">cv. St1</strain>
    </source>
</reference>
<gene>
    <name evidence="3" type="ORF">CFOL_v3_23217</name>
</gene>
<dbReference type="OrthoDB" id="1911293at2759"/>
<dbReference type="AlphaFoldDB" id="A0A1Q3CHL9"/>
<sequence>MDLDERLKMLLICISEGDNAGDTFAERAEWYYQKRPRLFALLKDLYNGYTTLLDRHRDHDCNHQKEDEDGDTRRQFDEIVAEMVTKKVENDILVDQLGDVEQQCGESWRKIALMKKLLELSESERIILVNDNIKLGYQVGSLLEENKGLASEAMFMKRKAAELARCVLRMRADHRVFLLSQKVEYLQGQIYGLEKRNKEYYNDQLLMKGDQEVKQDRSRSNVKEKNKNGDHEVVLGDCFHFQLKKSNGGVSNDSNRKGICGIKIIPKWWDKVKNMDLFVWP</sequence>
<evidence type="ECO:0000313" key="4">
    <source>
        <dbReference type="Proteomes" id="UP000187406"/>
    </source>
</evidence>
<feature type="domain" description="NAB" evidence="2">
    <location>
        <begin position="1"/>
        <end position="63"/>
    </location>
</feature>
<dbReference type="EMBL" id="BDDD01002039">
    <property type="protein sequence ID" value="GAV79754.1"/>
    <property type="molecule type" value="Genomic_DNA"/>
</dbReference>
<proteinExistence type="predicted"/>
<organism evidence="3 4">
    <name type="scientific">Cephalotus follicularis</name>
    <name type="common">Albany pitcher plant</name>
    <dbReference type="NCBI Taxonomy" id="3775"/>
    <lineage>
        <taxon>Eukaryota</taxon>
        <taxon>Viridiplantae</taxon>
        <taxon>Streptophyta</taxon>
        <taxon>Embryophyta</taxon>
        <taxon>Tracheophyta</taxon>
        <taxon>Spermatophyta</taxon>
        <taxon>Magnoliopsida</taxon>
        <taxon>eudicotyledons</taxon>
        <taxon>Gunneridae</taxon>
        <taxon>Pentapetalae</taxon>
        <taxon>rosids</taxon>
        <taxon>fabids</taxon>
        <taxon>Oxalidales</taxon>
        <taxon>Cephalotaceae</taxon>
        <taxon>Cephalotus</taxon>
    </lineage>
</organism>
<dbReference type="Pfam" id="PF07765">
    <property type="entry name" value="KIP1"/>
    <property type="match status" value="1"/>
</dbReference>
<dbReference type="FunCoup" id="A0A1Q3CHL9">
    <property type="interactions" value="171"/>
</dbReference>
<dbReference type="PROSITE" id="PS51774">
    <property type="entry name" value="NAB"/>
    <property type="match status" value="1"/>
</dbReference>
<keyword evidence="4" id="KW-1185">Reference proteome</keyword>
<evidence type="ECO:0000256" key="1">
    <source>
        <dbReference type="ARBA" id="ARBA00023054"/>
    </source>
</evidence>
<evidence type="ECO:0000259" key="2">
    <source>
        <dbReference type="PROSITE" id="PS51774"/>
    </source>
</evidence>